<dbReference type="PANTHER" id="PTHR21193:SF3">
    <property type="entry name" value="OXIDOREDUCTASE-LIKE DOMAIN-CONTAINING PROTEIN 1"/>
    <property type="match status" value="1"/>
</dbReference>
<protein>
    <submittedName>
        <fullName evidence="3">Oxidoreductase-like protein, N-terminal</fullName>
    </submittedName>
</protein>
<reference evidence="3 4" key="1">
    <citation type="submission" date="2017-05" db="EMBL/GenBank/DDBJ databases">
        <authorList>
            <person name="Varghese N."/>
            <person name="Submissions S."/>
        </authorList>
    </citation>
    <scope>NUCLEOTIDE SEQUENCE [LARGE SCALE GENOMIC DNA]</scope>
    <source>
        <strain evidence="3 4">DSM 26001</strain>
    </source>
</reference>
<dbReference type="InterPro" id="IPR039251">
    <property type="entry name" value="OXLD1"/>
</dbReference>
<dbReference type="Pfam" id="PF09791">
    <property type="entry name" value="Oxidored-like"/>
    <property type="match status" value="1"/>
</dbReference>
<evidence type="ECO:0000256" key="1">
    <source>
        <dbReference type="SAM" id="MobiDB-lite"/>
    </source>
</evidence>
<dbReference type="RefSeq" id="WP_283440315.1">
    <property type="nucleotide sequence ID" value="NZ_FXUL01000001.1"/>
</dbReference>
<proteinExistence type="predicted"/>
<organism evidence="3 4">
    <name type="scientific">Noviherbaspirillum suwonense</name>
    <dbReference type="NCBI Taxonomy" id="1224511"/>
    <lineage>
        <taxon>Bacteria</taxon>
        <taxon>Pseudomonadati</taxon>
        <taxon>Pseudomonadota</taxon>
        <taxon>Betaproteobacteria</taxon>
        <taxon>Burkholderiales</taxon>
        <taxon>Oxalobacteraceae</taxon>
        <taxon>Noviherbaspirillum</taxon>
    </lineage>
</organism>
<evidence type="ECO:0000313" key="3">
    <source>
        <dbReference type="EMBL" id="SMP42163.1"/>
    </source>
</evidence>
<sequence>MADAQDPRPTPPEQPDDSECCRSGCDPCIFDLYQQELEEYRLKLKEWEARQAG</sequence>
<keyword evidence="4" id="KW-1185">Reference proteome</keyword>
<name>A0ABY1PRJ5_9BURK</name>
<feature type="domain" description="Oxidoreductase-like" evidence="2">
    <location>
        <begin position="8"/>
        <end position="48"/>
    </location>
</feature>
<dbReference type="InterPro" id="IPR019180">
    <property type="entry name" value="Oxidoreductase-like_N"/>
</dbReference>
<comment type="caution">
    <text evidence="3">The sequence shown here is derived from an EMBL/GenBank/DDBJ whole genome shotgun (WGS) entry which is preliminary data.</text>
</comment>
<accession>A0ABY1PRJ5</accession>
<dbReference type="PANTHER" id="PTHR21193">
    <property type="entry name" value="OXIDOREDUCTASE-LIKE DOMAIN-CONTAINING PROTEIN 1"/>
    <property type="match status" value="1"/>
</dbReference>
<dbReference type="Proteomes" id="UP001158049">
    <property type="component" value="Unassembled WGS sequence"/>
</dbReference>
<dbReference type="EMBL" id="FXUL01000001">
    <property type="protein sequence ID" value="SMP42163.1"/>
    <property type="molecule type" value="Genomic_DNA"/>
</dbReference>
<gene>
    <name evidence="3" type="ORF">SAMN06295970_101159</name>
</gene>
<evidence type="ECO:0000313" key="4">
    <source>
        <dbReference type="Proteomes" id="UP001158049"/>
    </source>
</evidence>
<feature type="region of interest" description="Disordered" evidence="1">
    <location>
        <begin position="1"/>
        <end position="20"/>
    </location>
</feature>
<evidence type="ECO:0000259" key="2">
    <source>
        <dbReference type="Pfam" id="PF09791"/>
    </source>
</evidence>